<dbReference type="EMBL" id="CACVAS010000047">
    <property type="protein sequence ID" value="CAA6807340.1"/>
    <property type="molecule type" value="Genomic_DNA"/>
</dbReference>
<gene>
    <name evidence="1" type="ORF">HELGO_WM3285</name>
</gene>
<proteinExistence type="predicted"/>
<dbReference type="Pfam" id="PF05621">
    <property type="entry name" value="TniB"/>
    <property type="match status" value="1"/>
</dbReference>
<name>A0A6S6SQU4_9BACT</name>
<dbReference type="AlphaFoldDB" id="A0A6S6SQU4"/>
<evidence type="ECO:0000313" key="1">
    <source>
        <dbReference type="EMBL" id="CAA6807340.1"/>
    </source>
</evidence>
<dbReference type="InterPro" id="IPR008868">
    <property type="entry name" value="TniB"/>
</dbReference>
<organism evidence="1">
    <name type="scientific">uncultured Sulfurovum sp</name>
    <dbReference type="NCBI Taxonomy" id="269237"/>
    <lineage>
        <taxon>Bacteria</taxon>
        <taxon>Pseudomonadati</taxon>
        <taxon>Campylobacterota</taxon>
        <taxon>Epsilonproteobacteria</taxon>
        <taxon>Campylobacterales</taxon>
        <taxon>Sulfurovaceae</taxon>
        <taxon>Sulfurovum</taxon>
        <taxon>environmental samples</taxon>
    </lineage>
</organism>
<accession>A0A6S6SQU4</accession>
<reference evidence="1" key="1">
    <citation type="submission" date="2020-01" db="EMBL/GenBank/DDBJ databases">
        <authorList>
            <person name="Meier V. D."/>
            <person name="Meier V D."/>
        </authorList>
    </citation>
    <scope>NUCLEOTIDE SEQUENCE</scope>
    <source>
        <strain evidence="1">HLG_WM_MAG_01</strain>
    </source>
</reference>
<sequence>MSWFKKVNGKCVNTYNPKKDLKYGRGAIVLPEEDILRELEFNINYTTQLNPSICSCFVLSEDKERRNALIDRAISSYHINAQSSTYYSDDKKDNKGNILIFEMPNTYYSDDKKDNKGNILIFEMPNLGGIRKAEDFIVKSMSIDEVDGSHKYLAMTIKHAISIQHDFKALVVKNVENILQITKCSDRYQIMATLVNIQNEFGRPTIFTGNYEGLIGISLTEQHETRFLSNTFVLSDEINK</sequence>
<protein>
    <submittedName>
        <fullName evidence="1">Uncharacterized protein</fullName>
    </submittedName>
</protein>